<proteinExistence type="predicted"/>
<evidence type="ECO:0000313" key="2">
    <source>
        <dbReference type="Proteomes" id="UP001056336"/>
    </source>
</evidence>
<reference evidence="1" key="2">
    <citation type="submission" date="2022-05" db="EMBL/GenBank/DDBJ databases">
        <authorList>
            <person name="Kim J.-S."/>
            <person name="Lee K."/>
            <person name="Suh M."/>
            <person name="Eom M."/>
            <person name="Kim J.-S."/>
            <person name="Kim D.-S."/>
            <person name="Ko S.-H."/>
            <person name="Shin Y."/>
            <person name="Lee J.-S."/>
        </authorList>
    </citation>
    <scope>NUCLEOTIDE SEQUENCE</scope>
    <source>
        <strain evidence="1">N237</strain>
    </source>
</reference>
<dbReference type="Proteomes" id="UP001056336">
    <property type="component" value="Chromosome"/>
</dbReference>
<protein>
    <submittedName>
        <fullName evidence="1">Uncharacterized protein</fullName>
    </submittedName>
</protein>
<name>A0ABY4R086_9ACTN</name>
<evidence type="ECO:0000313" key="1">
    <source>
        <dbReference type="EMBL" id="UQX89198.1"/>
    </source>
</evidence>
<gene>
    <name evidence="1" type="ORF">M6D93_04135</name>
</gene>
<organism evidence="1 2">
    <name type="scientific">Jatrophihabitans telluris</name>
    <dbReference type="NCBI Taxonomy" id="2038343"/>
    <lineage>
        <taxon>Bacteria</taxon>
        <taxon>Bacillati</taxon>
        <taxon>Actinomycetota</taxon>
        <taxon>Actinomycetes</taxon>
        <taxon>Jatrophihabitantales</taxon>
        <taxon>Jatrophihabitantaceae</taxon>
        <taxon>Jatrophihabitans</taxon>
    </lineage>
</organism>
<dbReference type="RefSeq" id="WP_249773094.1">
    <property type="nucleotide sequence ID" value="NZ_CP097332.1"/>
</dbReference>
<reference evidence="1" key="1">
    <citation type="journal article" date="2018" name="Int. J. Syst. Evol. Microbiol.">
        <title>Jatrophihabitans telluris sp. nov., isolated from sediment soil of lava forest wetlands and the emended description of the genus Jatrophihabitans.</title>
        <authorList>
            <person name="Lee K.C."/>
            <person name="Suh M.K."/>
            <person name="Eom M.K."/>
            <person name="Kim K.K."/>
            <person name="Kim J.S."/>
            <person name="Kim D.S."/>
            <person name="Ko S.H."/>
            <person name="Shin Y.K."/>
            <person name="Lee J.S."/>
        </authorList>
    </citation>
    <scope>NUCLEOTIDE SEQUENCE</scope>
    <source>
        <strain evidence="1">N237</strain>
    </source>
</reference>
<keyword evidence="2" id="KW-1185">Reference proteome</keyword>
<accession>A0ABY4R086</accession>
<sequence>MADHAALDKGSDGELIVGVAGIRDQTNTMTTHAARGEVRLIEGDPTQQERSST</sequence>
<dbReference type="EMBL" id="CP097332">
    <property type="protein sequence ID" value="UQX89198.1"/>
    <property type="molecule type" value="Genomic_DNA"/>
</dbReference>